<dbReference type="Pfam" id="PF01917">
    <property type="entry name" value="Flagellin_arch-type"/>
    <property type="match status" value="1"/>
</dbReference>
<dbReference type="GO" id="GO:0005198">
    <property type="term" value="F:structural molecule activity"/>
    <property type="evidence" value="ECO:0007669"/>
    <property type="project" value="InterPro"/>
</dbReference>
<evidence type="ECO:0000313" key="6">
    <source>
        <dbReference type="Proteomes" id="UP000258707"/>
    </source>
</evidence>
<evidence type="ECO:0000256" key="4">
    <source>
        <dbReference type="RuleBase" id="RU361282"/>
    </source>
</evidence>
<keyword evidence="5" id="KW-0966">Cell projection</keyword>
<dbReference type="EMBL" id="CP024047">
    <property type="protein sequence ID" value="AXR78766.1"/>
    <property type="molecule type" value="Genomic_DNA"/>
</dbReference>
<dbReference type="PANTHER" id="PTHR35903">
    <property type="entry name" value="FLAGELLIN B1"/>
    <property type="match status" value="1"/>
</dbReference>
<dbReference type="NCBIfam" id="TIGR02537">
    <property type="entry name" value="arch_flag_Nterm"/>
    <property type="match status" value="1"/>
</dbReference>
<protein>
    <recommendedName>
        <fullName evidence="4">Flagellin</fullName>
    </recommendedName>
</protein>
<dbReference type="InterPro" id="IPR013373">
    <property type="entry name" value="Flagellin/pilin_N_arc"/>
</dbReference>
<dbReference type="GO" id="GO:0097589">
    <property type="term" value="C:archaeal-type flagellum"/>
    <property type="evidence" value="ECO:0007669"/>
    <property type="project" value="UniProtKB-SubCell"/>
</dbReference>
<evidence type="ECO:0000256" key="2">
    <source>
        <dbReference type="ARBA" id="ARBA00010256"/>
    </source>
</evidence>
<keyword evidence="5" id="KW-0282">Flagellum</keyword>
<dbReference type="GO" id="GO:0097588">
    <property type="term" value="P:archaeal or bacterial-type flagellum-dependent cell motility"/>
    <property type="evidence" value="ECO:0007669"/>
    <property type="project" value="InterPro"/>
</dbReference>
<accession>A0A346PGX1</accession>
<proteinExistence type="inferred from homology"/>
<keyword evidence="5" id="KW-0969">Cilium</keyword>
<dbReference type="PANTHER" id="PTHR35903:SF1">
    <property type="entry name" value="FLAGELLIN B1"/>
    <property type="match status" value="1"/>
</dbReference>
<comment type="function">
    <text evidence="4">Flagellin is the subunit protein which polymerizes to form the filaments of archaeal flagella.</text>
</comment>
<name>A0A346PGX1_9EURY</name>
<keyword evidence="3 4" id="KW-0974">Archaeal flagellum</keyword>
<dbReference type="KEGG" id="nan:AArc1_2451"/>
<gene>
    <name evidence="5" type="ORF">AArc1_2451</name>
</gene>
<evidence type="ECO:0000313" key="5">
    <source>
        <dbReference type="EMBL" id="AXR78766.1"/>
    </source>
</evidence>
<organism evidence="5 6">
    <name type="scientific">Natrarchaeobaculum sulfurireducens</name>
    <dbReference type="NCBI Taxonomy" id="2044521"/>
    <lineage>
        <taxon>Archaea</taxon>
        <taxon>Methanobacteriati</taxon>
        <taxon>Methanobacteriota</taxon>
        <taxon>Stenosarchaea group</taxon>
        <taxon>Halobacteria</taxon>
        <taxon>Halobacteriales</taxon>
        <taxon>Natrialbaceae</taxon>
        <taxon>Natrarchaeobaculum</taxon>
    </lineage>
</organism>
<dbReference type="InterPro" id="IPR002774">
    <property type="entry name" value="Flagellin_arc-type"/>
</dbReference>
<evidence type="ECO:0000256" key="1">
    <source>
        <dbReference type="ARBA" id="ARBA00004618"/>
    </source>
</evidence>
<comment type="similarity">
    <text evidence="2 4">Belongs to the archaeal flagellin family.</text>
</comment>
<reference evidence="6" key="1">
    <citation type="submission" date="2017-10" db="EMBL/GenBank/DDBJ databases">
        <title>Phenotypic and genomic properties of facultatively anaerobic sulfur-reducing natronoarchaea from hypersaline soda lakes.</title>
        <authorList>
            <person name="Sorokin D.Y."/>
            <person name="Kublanov I.V."/>
            <person name="Roman P."/>
            <person name="Sinninghe Damste J.S."/>
            <person name="Golyshin P.N."/>
            <person name="Rojo D."/>
            <person name="Ciordia S."/>
            <person name="Mena Md.C."/>
            <person name="Ferrer M."/>
            <person name="Messina E."/>
            <person name="Smedile F."/>
            <person name="La Spada G."/>
            <person name="La Cono V."/>
            <person name="Yakimov M.M."/>
        </authorList>
    </citation>
    <scope>NUCLEOTIDE SEQUENCE [LARGE SCALE GENOMIC DNA]</scope>
    <source>
        <strain evidence="6">AArc1</strain>
    </source>
</reference>
<evidence type="ECO:0000256" key="3">
    <source>
        <dbReference type="ARBA" id="ARBA00022440"/>
    </source>
</evidence>
<dbReference type="AlphaFoldDB" id="A0A346PGX1"/>
<dbReference type="Proteomes" id="UP000258707">
    <property type="component" value="Chromosome"/>
</dbReference>
<comment type="subcellular location">
    <subcellularLocation>
        <location evidence="1 4">Archaeal flagellum</location>
    </subcellularLocation>
</comment>
<sequence>MGIGTLIVFIAMVLVAAIAAGVLINTAGFLQTQAEATGEESTEQVSDRIQIVSTSGSVQEVMTYPDETVNPDGEITDVISGSGVVVTGPFTEEGDIDTFTGPADSVGVVDRALVDDVDTITLDDEVTADADIGLEEGDTITVTVLGDQLNEPKTDTVELQDDGEGDLVTVEDFEIEVPDTDAGEYRITADAEGVQAVTQADDGDGADGALDITESADSTSDVAIDDNFQLLMEDPSELKRSDIRIVVANTEQDEFDVVENADLFDQGSPESDIDDAFEDIEEGDYAVGVVGVDVASDDEFTEGQEAIDQLDADTDDIADGALDQDVQLTPERDDLSVEVQIDGDETETFEFDREFDERVTEVQFLTALQPGSDPIDLETTSIQTIGEQGEITETIDSEATGIDITPVQGAEEDVLIDSSDRAEVEILVASFGDREYRPMDTREDMTVLFTTSAGATTEVELSVPNNIDNDVSVDL</sequence>